<sequence>TTDQKKRSFRELALEASEQSHGSQTEKKKALLFVELLEAVPIVVKNNQGDEEVLLAHVKNWSDFLPMGPFLSPPKEHCPTIYCRCAMFQMPTFSSTRFEKYFRVHIRFNS</sequence>
<feature type="region of interest" description="Disordered" evidence="1">
    <location>
        <begin position="1"/>
        <end position="26"/>
    </location>
</feature>
<dbReference type="EMBL" id="MCFF01000102">
    <property type="protein sequence ID" value="ORY90956.1"/>
    <property type="molecule type" value="Genomic_DNA"/>
</dbReference>
<dbReference type="AlphaFoldDB" id="A0A1Y2G225"/>
<reference evidence="2 3" key="1">
    <citation type="submission" date="2016-07" db="EMBL/GenBank/DDBJ databases">
        <title>Pervasive Adenine N6-methylation of Active Genes in Fungi.</title>
        <authorList>
            <consortium name="DOE Joint Genome Institute"/>
            <person name="Mondo S.J."/>
            <person name="Dannebaum R.O."/>
            <person name="Kuo R.C."/>
            <person name="Labutti K."/>
            <person name="Haridas S."/>
            <person name="Kuo A."/>
            <person name="Salamov A."/>
            <person name="Ahrendt S.R."/>
            <person name="Lipzen A."/>
            <person name="Sullivan W."/>
            <person name="Andreopoulos W.B."/>
            <person name="Clum A."/>
            <person name="Lindquist E."/>
            <person name="Daum C."/>
            <person name="Ramamoorthy G.K."/>
            <person name="Gryganskyi A."/>
            <person name="Culley D."/>
            <person name="Magnuson J.K."/>
            <person name="James T.Y."/>
            <person name="O'Malley M.A."/>
            <person name="Stajich J.E."/>
            <person name="Spatafora J.W."/>
            <person name="Visel A."/>
            <person name="Grigoriev I.V."/>
        </authorList>
    </citation>
    <scope>NUCLEOTIDE SEQUENCE [LARGE SCALE GENOMIC DNA]</scope>
    <source>
        <strain evidence="2 3">NRRL 3116</strain>
    </source>
</reference>
<feature type="non-terminal residue" evidence="2">
    <location>
        <position position="1"/>
    </location>
</feature>
<dbReference type="OrthoDB" id="2250876at2759"/>
<evidence type="ECO:0000313" key="3">
    <source>
        <dbReference type="Proteomes" id="UP000193648"/>
    </source>
</evidence>
<dbReference type="InParanoid" id="A0A1Y2G225"/>
<dbReference type="Proteomes" id="UP000193648">
    <property type="component" value="Unassembled WGS sequence"/>
</dbReference>
<gene>
    <name evidence="2" type="ORF">BCR41DRAFT_403550</name>
</gene>
<feature type="compositionally biased region" description="Basic and acidic residues" evidence="1">
    <location>
        <begin position="1"/>
        <end position="13"/>
    </location>
</feature>
<evidence type="ECO:0000256" key="1">
    <source>
        <dbReference type="SAM" id="MobiDB-lite"/>
    </source>
</evidence>
<protein>
    <submittedName>
        <fullName evidence="2">Uncharacterized protein</fullName>
    </submittedName>
</protein>
<evidence type="ECO:0000313" key="2">
    <source>
        <dbReference type="EMBL" id="ORY90956.1"/>
    </source>
</evidence>
<name>A0A1Y2G225_9FUNG</name>
<dbReference type="RefSeq" id="XP_021875110.1">
    <property type="nucleotide sequence ID" value="XM_022029352.1"/>
</dbReference>
<comment type="caution">
    <text evidence="2">The sequence shown here is derived from an EMBL/GenBank/DDBJ whole genome shotgun (WGS) entry which is preliminary data.</text>
</comment>
<accession>A0A1Y2G225</accession>
<dbReference type="GeneID" id="33571195"/>
<keyword evidence="3" id="KW-1185">Reference proteome</keyword>
<organism evidence="2 3">
    <name type="scientific">Lobosporangium transversale</name>
    <dbReference type="NCBI Taxonomy" id="64571"/>
    <lineage>
        <taxon>Eukaryota</taxon>
        <taxon>Fungi</taxon>
        <taxon>Fungi incertae sedis</taxon>
        <taxon>Mucoromycota</taxon>
        <taxon>Mortierellomycotina</taxon>
        <taxon>Mortierellomycetes</taxon>
        <taxon>Mortierellales</taxon>
        <taxon>Mortierellaceae</taxon>
        <taxon>Lobosporangium</taxon>
    </lineage>
</organism>
<proteinExistence type="predicted"/>